<dbReference type="PANTHER" id="PTHR21666">
    <property type="entry name" value="PEPTIDASE-RELATED"/>
    <property type="match status" value="1"/>
</dbReference>
<dbReference type="InterPro" id="IPR011055">
    <property type="entry name" value="Dup_hybrid_motif"/>
</dbReference>
<dbReference type="AlphaFoldDB" id="A0A6J6H3D6"/>
<keyword evidence="1" id="KW-0732">Signal</keyword>
<dbReference type="InterPro" id="IPR029058">
    <property type="entry name" value="AB_hydrolase_fold"/>
</dbReference>
<evidence type="ECO:0000259" key="3">
    <source>
        <dbReference type="Pfam" id="PF06259"/>
    </source>
</evidence>
<evidence type="ECO:0000313" key="4">
    <source>
        <dbReference type="EMBL" id="CAB4605814.1"/>
    </source>
</evidence>
<dbReference type="Pfam" id="PF06259">
    <property type="entry name" value="Abhydrolase_8"/>
    <property type="match status" value="1"/>
</dbReference>
<dbReference type="Pfam" id="PF01551">
    <property type="entry name" value="Peptidase_M23"/>
    <property type="match status" value="1"/>
</dbReference>
<dbReference type="GO" id="GO:0004222">
    <property type="term" value="F:metalloendopeptidase activity"/>
    <property type="evidence" value="ECO:0007669"/>
    <property type="project" value="TreeGrafter"/>
</dbReference>
<dbReference type="EMBL" id="CAEZUP010000024">
    <property type="protein sequence ID" value="CAB4605814.1"/>
    <property type="molecule type" value="Genomic_DNA"/>
</dbReference>
<dbReference type="CDD" id="cd12797">
    <property type="entry name" value="M23_peptidase"/>
    <property type="match status" value="1"/>
</dbReference>
<name>A0A6J6H3D6_9ZZZZ</name>
<organism evidence="4">
    <name type="scientific">freshwater metagenome</name>
    <dbReference type="NCBI Taxonomy" id="449393"/>
    <lineage>
        <taxon>unclassified sequences</taxon>
        <taxon>metagenomes</taxon>
        <taxon>ecological metagenomes</taxon>
    </lineage>
</organism>
<protein>
    <submittedName>
        <fullName evidence="4">Unannotated protein</fullName>
    </submittedName>
</protein>
<evidence type="ECO:0000259" key="2">
    <source>
        <dbReference type="Pfam" id="PF01551"/>
    </source>
</evidence>
<reference evidence="4" key="1">
    <citation type="submission" date="2020-05" db="EMBL/GenBank/DDBJ databases">
        <authorList>
            <person name="Chiriac C."/>
            <person name="Salcher M."/>
            <person name="Ghai R."/>
            <person name="Kavagutti S V."/>
        </authorList>
    </citation>
    <scope>NUCLEOTIDE SEQUENCE</scope>
</reference>
<dbReference type="InterPro" id="IPR016047">
    <property type="entry name" value="M23ase_b-sheet_dom"/>
</dbReference>
<dbReference type="PANTHER" id="PTHR21666:SF289">
    <property type="entry name" value="L-ALA--D-GLU ENDOPEPTIDASE"/>
    <property type="match status" value="1"/>
</dbReference>
<feature type="domain" description="M23ase beta-sheet core" evidence="2">
    <location>
        <begin position="57"/>
        <end position="134"/>
    </location>
</feature>
<proteinExistence type="predicted"/>
<dbReference type="SUPFAM" id="SSF51261">
    <property type="entry name" value="Duplicated hybrid motif"/>
    <property type="match status" value="1"/>
</dbReference>
<sequence>MFRALVVALLVVCFFAATSPPVGAAESSATRIDYVPPVDAPIVDGFRPPEEIWQAGNRGIDFGTVAGDEVRAAAGGRVVFAGPVGGALHVTIEHGDGLRTTYSFLDEIRVRRGGQVGVGDVVGVAGGAFHFGVRAPDGTYLDPAALLDGTLHPRVILVPGTDQGLDALGDGERRSLWSTLTDNGAAALEFARETGTSWQRLVAHYAEEFDPATHLARAAGAFEAWRDQRGSCTPSSVSMPIRSEQRVAVLVSGLGTGSGSNSAWEIDTETLGYDSTDVVRFSYAGGRSPDDANPDGAGLSEMSVTTFDAIDSQQSIDDSADRLSDLLASVAAARPGMPIDVLAHSQGGIVARLAIGRSGANGRLPEGVENLVTIGSPHGGAPLATGIETLREIPGGDAALSIIRSTGAAEELDDRHPAIGQLSETSAIIAEIHDRPVPDQVRFVSLGAAGDLVVPGTVTADPAAESHRILPSSIGAQAHGDLASDPRTTREIGLAVAGLPLGCQSLGEAARSFVTAESVRMAESALSAAGAATALSPALQAGAAIRSGG</sequence>
<dbReference type="InterPro" id="IPR050570">
    <property type="entry name" value="Cell_wall_metabolism_enzyme"/>
</dbReference>
<dbReference type="InterPro" id="IPR010427">
    <property type="entry name" value="DUF1023"/>
</dbReference>
<dbReference type="SUPFAM" id="SSF53474">
    <property type="entry name" value="alpha/beta-Hydrolases"/>
    <property type="match status" value="1"/>
</dbReference>
<evidence type="ECO:0000256" key="1">
    <source>
        <dbReference type="ARBA" id="ARBA00022729"/>
    </source>
</evidence>
<feature type="domain" description="DUF1023" evidence="3">
    <location>
        <begin position="245"/>
        <end position="382"/>
    </location>
</feature>
<accession>A0A6J6H3D6</accession>
<gene>
    <name evidence="4" type="ORF">UFOPK1835_00762</name>
</gene>
<dbReference type="Gene3D" id="2.70.70.10">
    <property type="entry name" value="Glucose Permease (Domain IIA)"/>
    <property type="match status" value="1"/>
</dbReference>
<dbReference type="Gene3D" id="3.40.50.1820">
    <property type="entry name" value="alpha/beta hydrolase"/>
    <property type="match status" value="1"/>
</dbReference>